<dbReference type="InterPro" id="IPR027417">
    <property type="entry name" value="P-loop_NTPase"/>
</dbReference>
<evidence type="ECO:0000256" key="1">
    <source>
        <dbReference type="ARBA" id="ARBA00006611"/>
    </source>
</evidence>
<dbReference type="InterPro" id="IPR001482">
    <property type="entry name" value="T2SS/T4SS_dom"/>
</dbReference>
<dbReference type="Gene3D" id="3.40.50.300">
    <property type="entry name" value="P-loop containing nucleotide triphosphate hydrolases"/>
    <property type="match status" value="1"/>
</dbReference>
<keyword evidence="4" id="KW-1185">Reference proteome</keyword>
<proteinExistence type="inferred from homology"/>
<gene>
    <name evidence="3" type="ORF">ACFQDI_05035</name>
</gene>
<dbReference type="PANTHER" id="PTHR30486">
    <property type="entry name" value="TWITCHING MOTILITY PROTEIN PILT"/>
    <property type="match status" value="1"/>
</dbReference>
<dbReference type="InterPro" id="IPR050921">
    <property type="entry name" value="T4SS_GSP_E_ATPase"/>
</dbReference>
<evidence type="ECO:0000313" key="4">
    <source>
        <dbReference type="Proteomes" id="UP001596052"/>
    </source>
</evidence>
<organism evidence="3 4">
    <name type="scientific">Prosthecobacter fluviatilis</name>
    <dbReference type="NCBI Taxonomy" id="445931"/>
    <lineage>
        <taxon>Bacteria</taxon>
        <taxon>Pseudomonadati</taxon>
        <taxon>Verrucomicrobiota</taxon>
        <taxon>Verrucomicrobiia</taxon>
        <taxon>Verrucomicrobiales</taxon>
        <taxon>Verrucomicrobiaceae</taxon>
        <taxon>Prosthecobacter</taxon>
    </lineage>
</organism>
<dbReference type="Pfam" id="PF00437">
    <property type="entry name" value="T2SSE"/>
    <property type="match status" value="1"/>
</dbReference>
<comment type="similarity">
    <text evidence="1">Belongs to the GSP E family.</text>
</comment>
<dbReference type="Proteomes" id="UP001596052">
    <property type="component" value="Unassembled WGS sequence"/>
</dbReference>
<sequence length="384" mass="42633">MCSTPSTNNILGDLATAYAGREISDVQVRTGGLIYLHTNRGLEVAESFGIQDAEAVGRLAEALFMRQSVEIWTEADAIGGAERMWEMVRSRRVIDFSCEEGALGSPVRMRVQVHLSEQGLGVTCRWLRAKINQLETLGIDPLISDSLRELMQRRFGLGLITGPTGSGKSTTLAAVLDWVRRHFPKHIVTIEDPIEYRYDAMMDDPNQPGVRLPAPSLVTQQEVGRHTLSYQSGLKEVLRKTPNIILIGEIRDRETMETCIEAAQTGHFVLSTLHTRGAVKTIDRILEFFPKEQQSGILHRLSETLTFVLSQGLLTGFNGRVLVTEYLQNTSEAVAAGMRAYDGSATSLADALRYKGNLRWDQSLINLYRAGHISEDIFNANLMG</sequence>
<dbReference type="EMBL" id="JBHSMQ010000001">
    <property type="protein sequence ID" value="MFC5454212.1"/>
    <property type="molecule type" value="Genomic_DNA"/>
</dbReference>
<accession>A0ABW0KMD4</accession>
<dbReference type="SUPFAM" id="SSF52540">
    <property type="entry name" value="P-loop containing nucleoside triphosphate hydrolases"/>
    <property type="match status" value="1"/>
</dbReference>
<dbReference type="RefSeq" id="WP_377164051.1">
    <property type="nucleotide sequence ID" value="NZ_JBHSMQ010000001.1"/>
</dbReference>
<evidence type="ECO:0000259" key="2">
    <source>
        <dbReference type="Pfam" id="PF00437"/>
    </source>
</evidence>
<name>A0ABW0KMD4_9BACT</name>
<protein>
    <submittedName>
        <fullName evidence="3">Type IV pilus twitching motility protein PilT</fullName>
    </submittedName>
</protein>
<feature type="domain" description="Bacterial type II secretion system protein E" evidence="2">
    <location>
        <begin position="107"/>
        <end position="315"/>
    </location>
</feature>
<comment type="caution">
    <text evidence="3">The sequence shown here is derived from an EMBL/GenBank/DDBJ whole genome shotgun (WGS) entry which is preliminary data.</text>
</comment>
<reference evidence="4" key="1">
    <citation type="journal article" date="2019" name="Int. J. Syst. Evol. Microbiol.">
        <title>The Global Catalogue of Microorganisms (GCM) 10K type strain sequencing project: providing services to taxonomists for standard genome sequencing and annotation.</title>
        <authorList>
            <consortium name="The Broad Institute Genomics Platform"/>
            <consortium name="The Broad Institute Genome Sequencing Center for Infectious Disease"/>
            <person name="Wu L."/>
            <person name="Ma J."/>
        </authorList>
    </citation>
    <scope>NUCLEOTIDE SEQUENCE [LARGE SCALE GENOMIC DNA]</scope>
    <source>
        <strain evidence="4">CGMCC 4.1469</strain>
    </source>
</reference>
<evidence type="ECO:0000313" key="3">
    <source>
        <dbReference type="EMBL" id="MFC5454212.1"/>
    </source>
</evidence>